<evidence type="ECO:0000256" key="3">
    <source>
        <dbReference type="RuleBase" id="RU361235"/>
    </source>
</evidence>
<evidence type="ECO:0000259" key="4">
    <source>
        <dbReference type="Pfam" id="PF00135"/>
    </source>
</evidence>
<protein>
    <recommendedName>
        <fullName evidence="3">Carboxylic ester hydrolase</fullName>
        <ecNumber evidence="3">3.1.1.-</ecNumber>
    </recommendedName>
</protein>
<feature type="domain" description="Carboxylesterase type B" evidence="4">
    <location>
        <begin position="12"/>
        <end position="445"/>
    </location>
</feature>
<dbReference type="STRING" id="1213857.A0A484F6K9"/>
<dbReference type="SUPFAM" id="SSF53474">
    <property type="entry name" value="alpha/beta-Hydrolases"/>
    <property type="match status" value="1"/>
</dbReference>
<reference evidence="6" key="2">
    <citation type="journal article" date="2019" name="Mol. Plant Microbe Interact.">
        <title>Genome sequence resources for four phytopathogenic fungi from the Colletotrichum orbiculare species complex.</title>
        <authorList>
            <person name="Gan P."/>
            <person name="Tsushima A."/>
            <person name="Narusaka M."/>
            <person name="Narusaka Y."/>
            <person name="Takano Y."/>
            <person name="Kubo Y."/>
            <person name="Shirasu K."/>
        </authorList>
    </citation>
    <scope>GENOME REANNOTATION</scope>
    <source>
        <strain evidence="6">104-T / ATCC 96160 / CBS 514.97 / LARS 414 / MAFF 240422</strain>
    </source>
</reference>
<dbReference type="Gene3D" id="3.40.50.1820">
    <property type="entry name" value="alpha/beta hydrolase"/>
    <property type="match status" value="1"/>
</dbReference>
<keyword evidence="2 3" id="KW-0378">Hydrolase</keyword>
<evidence type="ECO:0000313" key="6">
    <source>
        <dbReference type="Proteomes" id="UP000014480"/>
    </source>
</evidence>
<dbReference type="PROSITE" id="PS00122">
    <property type="entry name" value="CARBOXYLESTERASE_B_1"/>
    <property type="match status" value="1"/>
</dbReference>
<gene>
    <name evidence="5" type="primary">LIP5-1</name>
    <name evidence="5" type="ORF">Cob_v013149</name>
</gene>
<comment type="caution">
    <text evidence="5">The sequence shown here is derived from an EMBL/GenBank/DDBJ whole genome shotgun (WGS) entry which is preliminary data.</text>
</comment>
<name>A0A484F6K9_COLOR</name>
<keyword evidence="6" id="KW-1185">Reference proteome</keyword>
<dbReference type="Pfam" id="PF00135">
    <property type="entry name" value="COesterase"/>
    <property type="match status" value="1"/>
</dbReference>
<dbReference type="PANTHER" id="PTHR11559">
    <property type="entry name" value="CARBOXYLESTERASE"/>
    <property type="match status" value="1"/>
</dbReference>
<dbReference type="GO" id="GO:0016787">
    <property type="term" value="F:hydrolase activity"/>
    <property type="evidence" value="ECO:0007669"/>
    <property type="project" value="UniProtKB-KW"/>
</dbReference>
<accession>A0A484F6K9</accession>
<dbReference type="InterPro" id="IPR002018">
    <property type="entry name" value="CarbesteraseB"/>
</dbReference>
<sequence>MASSATEVRHPVIGAVRGLPADDVIQFRGVKYADLSHWYDEARLIEYDGSGLVAERYGPQAVSDPEGVHGEHLIIQKALPVGDFPGISGVDCLNLNVTIPRETKGSRALPVLVFIHGGGFMTGSNWWPQYDTKKLVQLSVKTESPIIAVTINYRLGAPGFLTSKDLRAAGFKSNHGHHDQRLALQWVKKYIAGFGGDPAQVTVVGESAGGISTVRLLHAKEPLASRIVLLGGSPPALPPMTAEAAERAYEAVVEALGLEKLHTAGRIEALCKTRPEELLEKIEGKMQFLPVVDGDTVPDIPTFEAAASGTLVPKGTACKSVMVGYAPFDGSIFGFVALPQRRENIAAAFTQSVTSTLGDAPDVAAKLLKAYGIDDGSKSDEEAFINVLQLASDIGFQAPARRFAASFPGDSYLVEFAERNPWDGPFRGFGTHVLDVAFLFQNYNEHLDAGQRASAELFAADVVDFTYGKVAWEKHKDGNGLAVYQNGTRAYKEGDAGTTQRYRSLMELGEVVGLDALMGVWEKFLFPH</sequence>
<evidence type="ECO:0000256" key="2">
    <source>
        <dbReference type="ARBA" id="ARBA00022801"/>
    </source>
</evidence>
<organism evidence="5 6">
    <name type="scientific">Colletotrichum orbiculare (strain 104-T / ATCC 96160 / CBS 514.97 / LARS 414 / MAFF 240422)</name>
    <name type="common">Cucumber anthracnose fungus</name>
    <name type="synonym">Colletotrichum lagenarium</name>
    <dbReference type="NCBI Taxonomy" id="1213857"/>
    <lineage>
        <taxon>Eukaryota</taxon>
        <taxon>Fungi</taxon>
        <taxon>Dikarya</taxon>
        <taxon>Ascomycota</taxon>
        <taxon>Pezizomycotina</taxon>
        <taxon>Sordariomycetes</taxon>
        <taxon>Hypocreomycetidae</taxon>
        <taxon>Glomerellales</taxon>
        <taxon>Glomerellaceae</taxon>
        <taxon>Colletotrichum</taxon>
        <taxon>Colletotrichum orbiculare species complex</taxon>
    </lineage>
</organism>
<dbReference type="OrthoDB" id="3200163at2759"/>
<dbReference type="AlphaFoldDB" id="A0A484F6K9"/>
<evidence type="ECO:0000256" key="1">
    <source>
        <dbReference type="ARBA" id="ARBA00005964"/>
    </source>
</evidence>
<dbReference type="InterPro" id="IPR029058">
    <property type="entry name" value="AB_hydrolase_fold"/>
</dbReference>
<evidence type="ECO:0000313" key="5">
    <source>
        <dbReference type="EMBL" id="TDZ13650.1"/>
    </source>
</evidence>
<dbReference type="Proteomes" id="UP000014480">
    <property type="component" value="Unassembled WGS sequence"/>
</dbReference>
<comment type="similarity">
    <text evidence="1 3">Belongs to the type-B carboxylesterase/lipase family.</text>
</comment>
<dbReference type="InterPro" id="IPR050309">
    <property type="entry name" value="Type-B_Carboxylest/Lipase"/>
</dbReference>
<reference evidence="6" key="1">
    <citation type="journal article" date="2013" name="New Phytol.">
        <title>Comparative genomic and transcriptomic analyses reveal the hemibiotrophic stage shift of Colletotrichum fungi.</title>
        <authorList>
            <person name="Gan P."/>
            <person name="Ikeda K."/>
            <person name="Irieda H."/>
            <person name="Narusaka M."/>
            <person name="O'Connell R.J."/>
            <person name="Narusaka Y."/>
            <person name="Takano Y."/>
            <person name="Kubo Y."/>
            <person name="Shirasu K."/>
        </authorList>
    </citation>
    <scope>NUCLEOTIDE SEQUENCE [LARGE SCALE GENOMIC DNA]</scope>
    <source>
        <strain evidence="6">104-T / ATCC 96160 / CBS 514.97 / LARS 414 / MAFF 240422</strain>
    </source>
</reference>
<dbReference type="InterPro" id="IPR019826">
    <property type="entry name" value="Carboxylesterase_B_AS"/>
</dbReference>
<proteinExistence type="inferred from homology"/>
<dbReference type="EC" id="3.1.1.-" evidence="3"/>
<dbReference type="EMBL" id="AMCV02000062">
    <property type="protein sequence ID" value="TDZ13650.1"/>
    <property type="molecule type" value="Genomic_DNA"/>
</dbReference>